<sequence>MRLKTTPEDFVVREAVDLRIRQKPAPYRVYLLEKKGWNTADAVAAIARARRIPLSRIQYGGKKDRHGHTFQYVTIEHPADHSLATPSYRLKAIGYSTEPMGPGRILANHFEVTVRELSPEAAERLRAGAARIAADGFPNYFDDQRFGSYDPERGFIAEHMLQGRWETALAIALTHIYPGEKSEAKARKRRVRESWGDWEACRALAKTAFEQRCFALLAERPDRFREALATARREELEMWLSAYQSFLWNEVLARLVADAARAASPDSAVREAAGRASRYLFAPPTPALRQMVIPLPGRGMRFPAPEAGLVLEEVLRERRLRPGQLEADLLPGYFLRSSPREAWVTPRSLHAEGPLPDERYPGHLRLVLRFTLPRGAYATMLFRAAAP</sequence>
<accession>A0ABS4JVI3</accession>
<comment type="similarity">
    <text evidence="1">Belongs to the pseudouridine synthase TruD family.</text>
</comment>
<dbReference type="EMBL" id="JAGGLG010000030">
    <property type="protein sequence ID" value="MBP2019520.1"/>
    <property type="molecule type" value="Genomic_DNA"/>
</dbReference>
<evidence type="ECO:0000256" key="1">
    <source>
        <dbReference type="ARBA" id="ARBA00007953"/>
    </source>
</evidence>
<evidence type="ECO:0000313" key="4">
    <source>
        <dbReference type="EMBL" id="MBP2019520.1"/>
    </source>
</evidence>
<feature type="domain" description="TRUD" evidence="3">
    <location>
        <begin position="136"/>
        <end position="345"/>
    </location>
</feature>
<evidence type="ECO:0000313" key="5">
    <source>
        <dbReference type="Proteomes" id="UP001519289"/>
    </source>
</evidence>
<dbReference type="SUPFAM" id="SSF55120">
    <property type="entry name" value="Pseudouridine synthase"/>
    <property type="match status" value="1"/>
</dbReference>
<dbReference type="InterPro" id="IPR011760">
    <property type="entry name" value="PsdUridine_synth_TruD_insert"/>
</dbReference>
<name>A0ABS4JVI3_9FIRM</name>
<dbReference type="EC" id="5.4.99.27" evidence="4"/>
<gene>
    <name evidence="4" type="ORF">J2Z79_002962</name>
</gene>
<evidence type="ECO:0000259" key="3">
    <source>
        <dbReference type="PROSITE" id="PS50984"/>
    </source>
</evidence>
<dbReference type="PROSITE" id="PS50984">
    <property type="entry name" value="TRUD"/>
    <property type="match status" value="1"/>
</dbReference>
<comment type="caution">
    <text evidence="4">The sequence shown here is derived from an EMBL/GenBank/DDBJ whole genome shotgun (WGS) entry which is preliminary data.</text>
</comment>
<dbReference type="PIRSF" id="PIRSF037016">
    <property type="entry name" value="Pseudouridin_synth_euk_prd"/>
    <property type="match status" value="1"/>
</dbReference>
<dbReference type="RefSeq" id="WP_209467629.1">
    <property type="nucleotide sequence ID" value="NZ_JAGGLG010000030.1"/>
</dbReference>
<dbReference type="Gene3D" id="1.10.1510.30">
    <property type="match status" value="1"/>
</dbReference>
<proteinExistence type="inferred from homology"/>
<evidence type="ECO:0000256" key="2">
    <source>
        <dbReference type="ARBA" id="ARBA00023235"/>
    </source>
</evidence>
<dbReference type="InterPro" id="IPR042214">
    <property type="entry name" value="TruD_catalytic"/>
</dbReference>
<keyword evidence="5" id="KW-1185">Reference proteome</keyword>
<dbReference type="InterPro" id="IPR020103">
    <property type="entry name" value="PsdUridine_synth_cat_dom_sf"/>
</dbReference>
<dbReference type="PANTHER" id="PTHR13326:SF21">
    <property type="entry name" value="PSEUDOURIDYLATE SYNTHASE PUS7L"/>
    <property type="match status" value="1"/>
</dbReference>
<protein>
    <submittedName>
        <fullName evidence="4">tRNA pseudouridine13 synthase</fullName>
        <ecNumber evidence="4">5.4.99.27</ecNumber>
    </submittedName>
</protein>
<dbReference type="Gene3D" id="3.30.2350.20">
    <property type="entry name" value="TruD, catalytic domain"/>
    <property type="match status" value="1"/>
</dbReference>
<keyword evidence="2 4" id="KW-0413">Isomerase</keyword>
<dbReference type="Proteomes" id="UP001519289">
    <property type="component" value="Unassembled WGS sequence"/>
</dbReference>
<dbReference type="Pfam" id="PF01142">
    <property type="entry name" value="TruD"/>
    <property type="match status" value="1"/>
</dbReference>
<organism evidence="4 5">
    <name type="scientific">Symbiobacterium terraclitae</name>
    <dbReference type="NCBI Taxonomy" id="557451"/>
    <lineage>
        <taxon>Bacteria</taxon>
        <taxon>Bacillati</taxon>
        <taxon>Bacillota</taxon>
        <taxon>Clostridia</taxon>
        <taxon>Eubacteriales</taxon>
        <taxon>Symbiobacteriaceae</taxon>
        <taxon>Symbiobacterium</taxon>
    </lineage>
</organism>
<dbReference type="InterPro" id="IPR001656">
    <property type="entry name" value="PsdUridine_synth_TruD"/>
</dbReference>
<dbReference type="Gene3D" id="3.30.70.3160">
    <property type="match status" value="1"/>
</dbReference>
<dbReference type="GO" id="GO:0160150">
    <property type="term" value="F:tRNA pseudouridine(13) synthase activity"/>
    <property type="evidence" value="ECO:0007669"/>
    <property type="project" value="UniProtKB-EC"/>
</dbReference>
<reference evidence="4 5" key="1">
    <citation type="submission" date="2021-03" db="EMBL/GenBank/DDBJ databases">
        <title>Genomic Encyclopedia of Type Strains, Phase IV (KMG-IV): sequencing the most valuable type-strain genomes for metagenomic binning, comparative biology and taxonomic classification.</title>
        <authorList>
            <person name="Goeker M."/>
        </authorList>
    </citation>
    <scope>NUCLEOTIDE SEQUENCE [LARGE SCALE GENOMIC DNA]</scope>
    <source>
        <strain evidence="4 5">DSM 27138</strain>
    </source>
</reference>
<dbReference type="PANTHER" id="PTHR13326">
    <property type="entry name" value="TRNA PSEUDOURIDINE SYNTHASE D"/>
    <property type="match status" value="1"/>
</dbReference>